<dbReference type="InterPro" id="IPR045851">
    <property type="entry name" value="AMP-bd_C_sf"/>
</dbReference>
<dbReference type="InterPro" id="IPR010071">
    <property type="entry name" value="AA_adenyl_dom"/>
</dbReference>
<dbReference type="PANTHER" id="PTHR45527">
    <property type="entry name" value="NONRIBOSOMAL PEPTIDE SYNTHETASE"/>
    <property type="match status" value="1"/>
</dbReference>
<dbReference type="GO" id="GO:0003824">
    <property type="term" value="F:catalytic activity"/>
    <property type="evidence" value="ECO:0007669"/>
    <property type="project" value="InterPro"/>
</dbReference>
<dbReference type="Pfam" id="PF13193">
    <property type="entry name" value="AMP-binding_C"/>
    <property type="match status" value="1"/>
</dbReference>
<dbReference type="PANTHER" id="PTHR45527:SF1">
    <property type="entry name" value="FATTY ACID SYNTHASE"/>
    <property type="match status" value="1"/>
</dbReference>
<dbReference type="CDD" id="cd05930">
    <property type="entry name" value="A_NRPS"/>
    <property type="match status" value="1"/>
</dbReference>
<evidence type="ECO:0000256" key="2">
    <source>
        <dbReference type="SAM" id="MobiDB-lite"/>
    </source>
</evidence>
<feature type="compositionally biased region" description="Gly residues" evidence="2">
    <location>
        <begin position="542"/>
        <end position="555"/>
    </location>
</feature>
<dbReference type="Pfam" id="PF00501">
    <property type="entry name" value="AMP-binding"/>
    <property type="match status" value="1"/>
</dbReference>
<dbReference type="InterPro" id="IPR001242">
    <property type="entry name" value="Condensation_dom"/>
</dbReference>
<dbReference type="GO" id="GO:0005737">
    <property type="term" value="C:cytoplasm"/>
    <property type="evidence" value="ECO:0007669"/>
    <property type="project" value="TreeGrafter"/>
</dbReference>
<evidence type="ECO:0000256" key="1">
    <source>
        <dbReference type="ARBA" id="ARBA00001957"/>
    </source>
</evidence>
<dbReference type="InterPro" id="IPR009081">
    <property type="entry name" value="PP-bd_ACP"/>
</dbReference>
<dbReference type="Gene3D" id="3.40.50.12780">
    <property type="entry name" value="N-terminal domain of ligase-like"/>
    <property type="match status" value="1"/>
</dbReference>
<dbReference type="GO" id="GO:0031177">
    <property type="term" value="F:phosphopantetheine binding"/>
    <property type="evidence" value="ECO:0007669"/>
    <property type="project" value="TreeGrafter"/>
</dbReference>
<dbReference type="SUPFAM" id="SSF52777">
    <property type="entry name" value="CoA-dependent acyltransferases"/>
    <property type="match status" value="2"/>
</dbReference>
<name>A0A1E5P018_9ACTN</name>
<dbReference type="Gene3D" id="3.30.300.30">
    <property type="match status" value="1"/>
</dbReference>
<dbReference type="AlphaFoldDB" id="A0A1E5P018"/>
<feature type="compositionally biased region" description="Gly residues" evidence="2">
    <location>
        <begin position="661"/>
        <end position="684"/>
    </location>
</feature>
<gene>
    <name evidence="4" type="ORF">BGK67_33070</name>
</gene>
<organism evidence="4 5">
    <name type="scientific">Streptomyces subrutilus</name>
    <dbReference type="NCBI Taxonomy" id="36818"/>
    <lineage>
        <taxon>Bacteria</taxon>
        <taxon>Bacillati</taxon>
        <taxon>Actinomycetota</taxon>
        <taxon>Actinomycetes</taxon>
        <taxon>Kitasatosporales</taxon>
        <taxon>Streptomycetaceae</taxon>
        <taxon>Streptomyces</taxon>
    </lineage>
</organism>
<dbReference type="PROSITE" id="PS50075">
    <property type="entry name" value="CARRIER"/>
    <property type="match status" value="1"/>
</dbReference>
<dbReference type="GO" id="GO:0044550">
    <property type="term" value="P:secondary metabolite biosynthetic process"/>
    <property type="evidence" value="ECO:0007669"/>
    <property type="project" value="TreeGrafter"/>
</dbReference>
<dbReference type="GO" id="GO:0043041">
    <property type="term" value="P:amino acid activation for nonribosomal peptide biosynthetic process"/>
    <property type="evidence" value="ECO:0007669"/>
    <property type="project" value="TreeGrafter"/>
</dbReference>
<dbReference type="Pfam" id="PF00668">
    <property type="entry name" value="Condensation"/>
    <property type="match status" value="1"/>
</dbReference>
<reference evidence="4 5" key="1">
    <citation type="submission" date="2016-08" db="EMBL/GenBank/DDBJ databases">
        <title>The complete genome of Streptomyces subrutilus 10-1-1.</title>
        <authorList>
            <person name="Chen X."/>
        </authorList>
    </citation>
    <scope>NUCLEOTIDE SEQUENCE [LARGE SCALE GENOMIC DNA]</scope>
    <source>
        <strain evidence="4 5">10-1-1</strain>
    </source>
</reference>
<proteinExistence type="predicted"/>
<dbReference type="NCBIfam" id="TIGR01733">
    <property type="entry name" value="AA-adenyl-dom"/>
    <property type="match status" value="1"/>
</dbReference>
<comment type="cofactor">
    <cofactor evidence="1">
        <name>pantetheine 4'-phosphate</name>
        <dbReference type="ChEBI" id="CHEBI:47942"/>
    </cofactor>
</comment>
<dbReference type="InterPro" id="IPR025110">
    <property type="entry name" value="AMP-bd_C"/>
</dbReference>
<dbReference type="SUPFAM" id="SSF47336">
    <property type="entry name" value="ACP-like"/>
    <property type="match status" value="1"/>
</dbReference>
<dbReference type="InterPro" id="IPR000873">
    <property type="entry name" value="AMP-dep_synth/lig_dom"/>
</dbReference>
<evidence type="ECO:0000259" key="3">
    <source>
        <dbReference type="PROSITE" id="PS50075"/>
    </source>
</evidence>
<dbReference type="PROSITE" id="PS00455">
    <property type="entry name" value="AMP_BINDING"/>
    <property type="match status" value="1"/>
</dbReference>
<dbReference type="SUPFAM" id="SSF56801">
    <property type="entry name" value="Acetyl-CoA synthetase-like"/>
    <property type="match status" value="1"/>
</dbReference>
<dbReference type="Gene3D" id="3.40.50.1820">
    <property type="entry name" value="alpha/beta hydrolase"/>
    <property type="match status" value="1"/>
</dbReference>
<dbReference type="STRING" id="36818.BGK67_33070"/>
<dbReference type="RefSeq" id="WP_069924435.1">
    <property type="nucleotide sequence ID" value="NZ_MEHK01000002.1"/>
</dbReference>
<comment type="caution">
    <text evidence="4">The sequence shown here is derived from an EMBL/GenBank/DDBJ whole genome shotgun (WGS) entry which is preliminary data.</text>
</comment>
<dbReference type="Gene3D" id="3.30.559.30">
    <property type="entry name" value="Nonribosomal peptide synthetase, condensation domain"/>
    <property type="match status" value="1"/>
</dbReference>
<protein>
    <recommendedName>
        <fullName evidence="3">Carrier domain-containing protein</fullName>
    </recommendedName>
</protein>
<sequence>MTPEPAAATAGPPAATAAPAGTPAAWQRTLAALNDTAAPVPDGPVAALLAERARPVAARPAVVARGRVLSHGELHTRAEELAVRLRARGAGPGVLVRVCLPRSAELVVAVLAVLRAGAAYVPLDPDHPAERLAQLVDSAPAPLTLTTIALAGLFPGPGVLTVALDAPAEPAAGVSVPPVGGPLPGPADLAYVIHTSGSTGRPKGVAIEQRSLANLLEATAVPFGLGPDRRVLQFASPAFDVSVWEILAPLWAGAAVVVFDEPVASAEALAALVRERRADTVFLLAALLAQLDPAAFPAVTTVVTGGESFSRALVDRWAPGRDLIYVYGPTEATVFQSWHRCPPGLPDEPPTIGRPMANLRYCVRDASGAQVGPGVEGELWIGGIGVGRGYLGRPDDAAAARFVPDPDDPRPGARLYRTGDLARHRPDGTLDFRGRADRQVKIRGFRIEPGEVEAALAALPGIAAAAVVVPEGTAQPLLAGYVVTDGPLPADWRARLAERLPYYMVPAAVIPVERMPSTPNGKIDRRELAARPLPDTPAGPAGEAGGGGAGGGGEAARGEAADAVRTVLRALFAEALGGPVADDGDFFLLGGTSLKAASLAAAAARRLSAPVRLRDVFDCPSVAALALRLAPRAASAPAEAPSGPPPPTRAGDSAPAEGPTPAGGGPTGGPGLAGGPGPAAGGAQGPSRASAGQRWLWLEDRTRSAGTAGTAAYHVPMLLDCHGTADPAALRAAFARLQELQPQLRTVFREERGEPVPVPAPTRARLEVLDLPDEAAREALVREWAHRPFDLAAGPLVRAALLRRPGGRDRLLVVLHHVVADQTSLEVVARALAGGPVGQSAPELSGPAPHEPSYDTQLAYWQDRLTPPPAPLPLPVDRPRTGPAGRSTAVTTVRLDAGELGALERLARGHRTGLFGVLAAAVAAALHEATGAGDISLGTAVSRRPALGPADAVGCLVNTVVLRTAVHGELPCAELIADLAGQTVGALDHGGLPFSDLVRALDPPRPPGRNPLFDVWVTLWDEIDTGPGALRLTGGPIPLDEGMFELSFQFGRDATGLTLLLQYDSARYEPDTARDLAEKAAHAARRLASAGPLGRVRALASQAPASQAPAGRPAFAGFSWGGSAAPRSA</sequence>
<evidence type="ECO:0000313" key="5">
    <source>
        <dbReference type="Proteomes" id="UP000095705"/>
    </source>
</evidence>
<dbReference type="InterPro" id="IPR042099">
    <property type="entry name" value="ANL_N_sf"/>
</dbReference>
<dbReference type="InterPro" id="IPR029058">
    <property type="entry name" value="AB_hydrolase_fold"/>
</dbReference>
<dbReference type="InterPro" id="IPR020845">
    <property type="entry name" value="AMP-binding_CS"/>
</dbReference>
<feature type="region of interest" description="Disordered" evidence="2">
    <location>
        <begin position="1"/>
        <end position="22"/>
    </location>
</feature>
<dbReference type="InterPro" id="IPR036736">
    <property type="entry name" value="ACP-like_sf"/>
</dbReference>
<feature type="region of interest" description="Disordered" evidence="2">
    <location>
        <begin position="531"/>
        <end position="557"/>
    </location>
</feature>
<dbReference type="Gene3D" id="3.30.559.10">
    <property type="entry name" value="Chloramphenicol acetyltransferase-like domain"/>
    <property type="match status" value="1"/>
</dbReference>
<dbReference type="GO" id="GO:0008610">
    <property type="term" value="P:lipid biosynthetic process"/>
    <property type="evidence" value="ECO:0007669"/>
    <property type="project" value="UniProtKB-ARBA"/>
</dbReference>
<dbReference type="EMBL" id="MEHK01000002">
    <property type="protein sequence ID" value="OEJ22385.1"/>
    <property type="molecule type" value="Genomic_DNA"/>
</dbReference>
<feature type="domain" description="Carrier" evidence="3">
    <location>
        <begin position="559"/>
        <end position="633"/>
    </location>
</feature>
<dbReference type="Proteomes" id="UP000095705">
    <property type="component" value="Unassembled WGS sequence"/>
</dbReference>
<evidence type="ECO:0000313" key="4">
    <source>
        <dbReference type="EMBL" id="OEJ22385.1"/>
    </source>
</evidence>
<keyword evidence="5" id="KW-1185">Reference proteome</keyword>
<accession>A0A1E5P018</accession>
<feature type="region of interest" description="Disordered" evidence="2">
    <location>
        <begin position="634"/>
        <end position="691"/>
    </location>
</feature>
<dbReference type="Pfam" id="PF00550">
    <property type="entry name" value="PP-binding"/>
    <property type="match status" value="1"/>
</dbReference>
<dbReference type="InterPro" id="IPR023213">
    <property type="entry name" value="CAT-like_dom_sf"/>
</dbReference>